<feature type="non-terminal residue" evidence="1">
    <location>
        <position position="177"/>
    </location>
</feature>
<gene>
    <name evidence="1" type="ORF">S03H2_20169</name>
</gene>
<dbReference type="InterPro" id="IPR021251">
    <property type="entry name" value="DUF2793"/>
</dbReference>
<comment type="caution">
    <text evidence="1">The sequence shown here is derived from an EMBL/GenBank/DDBJ whole genome shotgun (WGS) entry which is preliminary data.</text>
</comment>
<proteinExistence type="predicted"/>
<name>X1G004_9ZZZZ</name>
<protein>
    <recommendedName>
        <fullName evidence="2">DUF2793 domain-containing protein</fullName>
    </recommendedName>
</protein>
<dbReference type="AlphaFoldDB" id="X1G004"/>
<sequence>MSFPKGTPIDWSWLNIAPEDMAAVEVGDLKAPTKPLDMAGQKITTLPTPTAGSEPATKEFVESLVQGLDWQESVLGELAEPPVSPVPSDRYLVIATATGDWAEHENDIAEWDGSAWVFTTPNTGFAVWIEDVGSQKVYNGTNWVWSSSSRPSSSDPWSPFPQAQLVGEPVMRELCFP</sequence>
<organism evidence="1">
    <name type="scientific">marine sediment metagenome</name>
    <dbReference type="NCBI Taxonomy" id="412755"/>
    <lineage>
        <taxon>unclassified sequences</taxon>
        <taxon>metagenomes</taxon>
        <taxon>ecological metagenomes</taxon>
    </lineage>
</organism>
<dbReference type="Pfam" id="PF10983">
    <property type="entry name" value="DUF2793"/>
    <property type="match status" value="1"/>
</dbReference>
<dbReference type="EMBL" id="BARU01010603">
    <property type="protein sequence ID" value="GAH34924.1"/>
    <property type="molecule type" value="Genomic_DNA"/>
</dbReference>
<reference evidence="1" key="1">
    <citation type="journal article" date="2014" name="Front. Microbiol.">
        <title>High frequency of phylogenetically diverse reductive dehalogenase-homologous genes in deep subseafloor sedimentary metagenomes.</title>
        <authorList>
            <person name="Kawai M."/>
            <person name="Futagami T."/>
            <person name="Toyoda A."/>
            <person name="Takaki Y."/>
            <person name="Nishi S."/>
            <person name="Hori S."/>
            <person name="Arai W."/>
            <person name="Tsubouchi T."/>
            <person name="Morono Y."/>
            <person name="Uchiyama I."/>
            <person name="Ito T."/>
            <person name="Fujiyama A."/>
            <person name="Inagaki F."/>
            <person name="Takami H."/>
        </authorList>
    </citation>
    <scope>NUCLEOTIDE SEQUENCE</scope>
    <source>
        <strain evidence="1">Expedition CK06-06</strain>
    </source>
</reference>
<accession>X1G004</accession>
<evidence type="ECO:0000313" key="1">
    <source>
        <dbReference type="EMBL" id="GAH34924.1"/>
    </source>
</evidence>
<evidence type="ECO:0008006" key="2">
    <source>
        <dbReference type="Google" id="ProtNLM"/>
    </source>
</evidence>